<dbReference type="Proteomes" id="UP000603200">
    <property type="component" value="Unassembled WGS sequence"/>
</dbReference>
<accession>A0ABQ3ZSY8</accession>
<sequence length="69" mass="8087">MQFTTRTTGSELFVNPLMSIYFTVRLEPLTRRNLYLDRLEGTTDTGQVSLRIEEFRAEISPRIPRAFPH</sequence>
<protein>
    <submittedName>
        <fullName evidence="1">Uncharacterized protein</fullName>
    </submittedName>
</protein>
<dbReference type="EMBL" id="BOMN01000059">
    <property type="protein sequence ID" value="GIE21709.1"/>
    <property type="molecule type" value="Genomic_DNA"/>
</dbReference>
<dbReference type="RefSeq" id="WP_203838809.1">
    <property type="nucleotide sequence ID" value="NZ_BAAATV010000002.1"/>
</dbReference>
<organism evidence="1 2">
    <name type="scientific">Winogradskya humida</name>
    <dbReference type="NCBI Taxonomy" id="113566"/>
    <lineage>
        <taxon>Bacteria</taxon>
        <taxon>Bacillati</taxon>
        <taxon>Actinomycetota</taxon>
        <taxon>Actinomycetes</taxon>
        <taxon>Micromonosporales</taxon>
        <taxon>Micromonosporaceae</taxon>
        <taxon>Winogradskya</taxon>
    </lineage>
</organism>
<comment type="caution">
    <text evidence="1">The sequence shown here is derived from an EMBL/GenBank/DDBJ whole genome shotgun (WGS) entry which is preliminary data.</text>
</comment>
<keyword evidence="2" id="KW-1185">Reference proteome</keyword>
<gene>
    <name evidence="1" type="ORF">Ahu01nite_048110</name>
</gene>
<proteinExistence type="predicted"/>
<evidence type="ECO:0000313" key="1">
    <source>
        <dbReference type="EMBL" id="GIE21709.1"/>
    </source>
</evidence>
<reference evidence="1 2" key="1">
    <citation type="submission" date="2021-01" db="EMBL/GenBank/DDBJ databases">
        <title>Whole genome shotgun sequence of Actinoplanes humidus NBRC 14915.</title>
        <authorList>
            <person name="Komaki H."/>
            <person name="Tamura T."/>
        </authorList>
    </citation>
    <scope>NUCLEOTIDE SEQUENCE [LARGE SCALE GENOMIC DNA]</scope>
    <source>
        <strain evidence="1 2">NBRC 14915</strain>
    </source>
</reference>
<evidence type="ECO:0000313" key="2">
    <source>
        <dbReference type="Proteomes" id="UP000603200"/>
    </source>
</evidence>
<name>A0ABQ3ZSY8_9ACTN</name>